<organism evidence="2 3">
    <name type="scientific">Portunus trituberculatus</name>
    <name type="common">Swimming crab</name>
    <name type="synonym">Neptunus trituberculatus</name>
    <dbReference type="NCBI Taxonomy" id="210409"/>
    <lineage>
        <taxon>Eukaryota</taxon>
        <taxon>Metazoa</taxon>
        <taxon>Ecdysozoa</taxon>
        <taxon>Arthropoda</taxon>
        <taxon>Crustacea</taxon>
        <taxon>Multicrustacea</taxon>
        <taxon>Malacostraca</taxon>
        <taxon>Eumalacostraca</taxon>
        <taxon>Eucarida</taxon>
        <taxon>Decapoda</taxon>
        <taxon>Pleocyemata</taxon>
        <taxon>Brachyura</taxon>
        <taxon>Eubrachyura</taxon>
        <taxon>Portunoidea</taxon>
        <taxon>Portunidae</taxon>
        <taxon>Portuninae</taxon>
        <taxon>Portunus</taxon>
    </lineage>
</organism>
<evidence type="ECO:0000313" key="2">
    <source>
        <dbReference type="EMBL" id="MPC97060.1"/>
    </source>
</evidence>
<name>A0A5B7JJV4_PORTR</name>
<protein>
    <submittedName>
        <fullName evidence="2">Uncharacterized protein</fullName>
    </submittedName>
</protein>
<accession>A0A5B7JJV4</accession>
<comment type="caution">
    <text evidence="2">The sequence shown here is derived from an EMBL/GenBank/DDBJ whole genome shotgun (WGS) entry which is preliminary data.</text>
</comment>
<evidence type="ECO:0000313" key="3">
    <source>
        <dbReference type="Proteomes" id="UP000324222"/>
    </source>
</evidence>
<dbReference type="EMBL" id="VSRR010108464">
    <property type="protein sequence ID" value="MPC97060.1"/>
    <property type="molecule type" value="Genomic_DNA"/>
</dbReference>
<evidence type="ECO:0000256" key="1">
    <source>
        <dbReference type="SAM" id="MobiDB-lite"/>
    </source>
</evidence>
<feature type="compositionally biased region" description="Polar residues" evidence="1">
    <location>
        <begin position="51"/>
        <end position="62"/>
    </location>
</feature>
<reference evidence="2 3" key="1">
    <citation type="submission" date="2019-05" db="EMBL/GenBank/DDBJ databases">
        <title>Another draft genome of Portunus trituberculatus and its Hox gene families provides insights of decapod evolution.</title>
        <authorList>
            <person name="Jeong J.-H."/>
            <person name="Song I."/>
            <person name="Kim S."/>
            <person name="Choi T."/>
            <person name="Kim D."/>
            <person name="Ryu S."/>
            <person name="Kim W."/>
        </authorList>
    </citation>
    <scope>NUCLEOTIDE SEQUENCE [LARGE SCALE GENOMIC DNA]</scope>
    <source>
        <tissue evidence="2">Muscle</tissue>
    </source>
</reference>
<proteinExistence type="predicted"/>
<keyword evidence="3" id="KW-1185">Reference proteome</keyword>
<feature type="compositionally biased region" description="Low complexity" evidence="1">
    <location>
        <begin position="37"/>
        <end position="50"/>
    </location>
</feature>
<feature type="region of interest" description="Disordered" evidence="1">
    <location>
        <begin position="37"/>
        <end position="62"/>
    </location>
</feature>
<gene>
    <name evidence="2" type="ORF">E2C01_092349</name>
</gene>
<dbReference type="AlphaFoldDB" id="A0A5B7JJV4"/>
<dbReference type="Proteomes" id="UP000324222">
    <property type="component" value="Unassembled WGS sequence"/>
</dbReference>
<sequence length="62" mass="6824">MHPTSRPERYANNTVQPFSHEVCGGLCLTITTTITTTTNNNISNNNSRNNLSKSVRITSTIT</sequence>